<dbReference type="InterPro" id="IPR011250">
    <property type="entry name" value="OMP/PagP_B-barrel"/>
</dbReference>
<dbReference type="Pfam" id="PF19573">
    <property type="entry name" value="DUF6089"/>
    <property type="match status" value="1"/>
</dbReference>
<dbReference type="Proteomes" id="UP000305517">
    <property type="component" value="Unassembled WGS sequence"/>
</dbReference>
<organism evidence="3 4">
    <name type="scientific">Hymenobacter jeollabukensis</name>
    <dbReference type="NCBI Taxonomy" id="2025313"/>
    <lineage>
        <taxon>Bacteria</taxon>
        <taxon>Pseudomonadati</taxon>
        <taxon>Bacteroidota</taxon>
        <taxon>Cytophagia</taxon>
        <taxon>Cytophagales</taxon>
        <taxon>Hymenobacteraceae</taxon>
        <taxon>Hymenobacter</taxon>
    </lineage>
</organism>
<evidence type="ECO:0000259" key="2">
    <source>
        <dbReference type="Pfam" id="PF19573"/>
    </source>
</evidence>
<accession>A0A5R8WVX4</accession>
<feature type="chain" id="PRO_5024391447" evidence="1">
    <location>
        <begin position="30"/>
        <end position="248"/>
    </location>
</feature>
<dbReference type="RefSeq" id="WP_138075961.1">
    <property type="nucleotide sequence ID" value="NZ_VAJM01000002.1"/>
</dbReference>
<dbReference type="OrthoDB" id="654178at2"/>
<feature type="signal peptide" evidence="1">
    <location>
        <begin position="1"/>
        <end position="29"/>
    </location>
</feature>
<dbReference type="EMBL" id="VAJM01000002">
    <property type="protein sequence ID" value="TLM95464.1"/>
    <property type="molecule type" value="Genomic_DNA"/>
</dbReference>
<keyword evidence="4" id="KW-1185">Reference proteome</keyword>
<keyword evidence="1" id="KW-0732">Signal</keyword>
<evidence type="ECO:0000313" key="3">
    <source>
        <dbReference type="EMBL" id="TLM95464.1"/>
    </source>
</evidence>
<proteinExistence type="predicted"/>
<protein>
    <submittedName>
        <fullName evidence="3">Porin family protein</fullName>
    </submittedName>
</protein>
<dbReference type="AlphaFoldDB" id="A0A5R8WVX4"/>
<name>A0A5R8WVX4_9BACT</name>
<sequence>MTKQLLFKTLLVGLVPAGSVFFAPTTAAAQNTSEIGLGLGGLNFKGDLAPEYRLLNNRPAVSAFYRKDISAPVTLRGTVTYGLLRANDSDVKGENGNQLPLAGLRQASMKGSLLDLAGTLEYNFFDYHNRRDKLHFTPYVFVGAAGFMAFTRTTGAQSGFEQSENTLGIAIPAGIGAKLALSRHWNLGLETGARKAITDLIDHVKEQSPAFANRYDQDWYYYTGISVSYTFYKINCPDPYKADPKLLR</sequence>
<dbReference type="Gene3D" id="2.40.160.20">
    <property type="match status" value="1"/>
</dbReference>
<dbReference type="InterPro" id="IPR045743">
    <property type="entry name" value="DUF6089"/>
</dbReference>
<gene>
    <name evidence="3" type="ORF">FDY95_06660</name>
</gene>
<feature type="domain" description="DUF6089" evidence="2">
    <location>
        <begin position="27"/>
        <end position="236"/>
    </location>
</feature>
<dbReference type="SUPFAM" id="SSF56925">
    <property type="entry name" value="OMPA-like"/>
    <property type="match status" value="1"/>
</dbReference>
<evidence type="ECO:0000313" key="4">
    <source>
        <dbReference type="Proteomes" id="UP000305517"/>
    </source>
</evidence>
<reference evidence="3 4" key="1">
    <citation type="submission" date="2019-05" db="EMBL/GenBank/DDBJ databases">
        <title>Hymenobacter edaphi sp. nov., isolated from abandoned arsenic-contaminated farmland soil.</title>
        <authorList>
            <person name="Nie L."/>
        </authorList>
    </citation>
    <scope>NUCLEOTIDE SEQUENCE [LARGE SCALE GENOMIC DNA]</scope>
    <source>
        <strain evidence="3 4">1-3-3-8</strain>
    </source>
</reference>
<evidence type="ECO:0000256" key="1">
    <source>
        <dbReference type="SAM" id="SignalP"/>
    </source>
</evidence>
<comment type="caution">
    <text evidence="3">The sequence shown here is derived from an EMBL/GenBank/DDBJ whole genome shotgun (WGS) entry which is preliminary data.</text>
</comment>